<evidence type="ECO:0000313" key="2">
    <source>
        <dbReference type="Proteomes" id="UP000572817"/>
    </source>
</evidence>
<protein>
    <submittedName>
        <fullName evidence="1">Uncharacterized protein</fullName>
    </submittedName>
</protein>
<proteinExistence type="predicted"/>
<organism evidence="1 2">
    <name type="scientific">Botryosphaeria dothidea</name>
    <dbReference type="NCBI Taxonomy" id="55169"/>
    <lineage>
        <taxon>Eukaryota</taxon>
        <taxon>Fungi</taxon>
        <taxon>Dikarya</taxon>
        <taxon>Ascomycota</taxon>
        <taxon>Pezizomycotina</taxon>
        <taxon>Dothideomycetes</taxon>
        <taxon>Dothideomycetes incertae sedis</taxon>
        <taxon>Botryosphaeriales</taxon>
        <taxon>Botryosphaeriaceae</taxon>
        <taxon>Botryosphaeria</taxon>
    </lineage>
</organism>
<comment type="caution">
    <text evidence="1">The sequence shown here is derived from an EMBL/GenBank/DDBJ whole genome shotgun (WGS) entry which is preliminary data.</text>
</comment>
<gene>
    <name evidence="1" type="ORF">GTA08_BOTSDO04556</name>
</gene>
<name>A0A8H4N2A7_9PEZI</name>
<dbReference type="EMBL" id="WWBZ02000022">
    <property type="protein sequence ID" value="KAF4308259.1"/>
    <property type="molecule type" value="Genomic_DNA"/>
</dbReference>
<dbReference type="OrthoDB" id="10548497at2759"/>
<accession>A0A8H4N2A7</accession>
<dbReference type="Proteomes" id="UP000572817">
    <property type="component" value="Unassembled WGS sequence"/>
</dbReference>
<reference evidence="1" key="1">
    <citation type="submission" date="2020-04" db="EMBL/GenBank/DDBJ databases">
        <title>Genome Assembly and Annotation of Botryosphaeria dothidea sdau 11-99, a Latent Pathogen of Apple Fruit Ring Rot in China.</title>
        <authorList>
            <person name="Yu C."/>
            <person name="Diao Y."/>
            <person name="Lu Q."/>
            <person name="Zhao J."/>
            <person name="Cui S."/>
            <person name="Peng C."/>
            <person name="He B."/>
            <person name="Liu H."/>
        </authorList>
    </citation>
    <scope>NUCLEOTIDE SEQUENCE [LARGE SCALE GENOMIC DNA]</scope>
    <source>
        <strain evidence="1">Sdau11-99</strain>
    </source>
</reference>
<sequence length="403" mass="45903">MALFPLPTLNRKRHKIMAATTPSRSPFLAIPREIRNLIYEHAILSCCAAEAVTSDPTITDRPLISTVTAALHPPPPKRLLLKFRLRRSASAAERLLQETLRAASPGNLLLTNKQTAAEFTEEMFRHSKLVGSYVDSFKDYEGTDEVDGVALIGIPHPDEPLPCAVVPLRRVRNWEVQFNMSTMCGAQHSFMRNQGLIENVLGRCLEHLSGVRELTLRLVLTDPEEYIALCESSDAKFIKAVMTVFIGLVLKERRSVCVLKKIMTVGYGNEPEHCAAKQVFPIKEVVEHWDEDQQKMVAVSKVNRDMGYCRFYTKSIFWGFFWVPKKYQPYEKFGVEGSYDSTLRAALHGYNKWVEKGKPGFHQTDESIQVRKLLETQLPLPSMEIWRQKAQQIGEELHFGEKE</sequence>
<keyword evidence="2" id="KW-1185">Reference proteome</keyword>
<dbReference type="AlphaFoldDB" id="A0A8H4N2A7"/>
<evidence type="ECO:0000313" key="1">
    <source>
        <dbReference type="EMBL" id="KAF4308259.1"/>
    </source>
</evidence>